<feature type="compositionally biased region" description="Acidic residues" evidence="2">
    <location>
        <begin position="72"/>
        <end position="81"/>
    </location>
</feature>
<dbReference type="KEGG" id="clum:117732417"/>
<dbReference type="RefSeq" id="XP_034391245.1">
    <property type="nucleotide sequence ID" value="XM_034535354.1"/>
</dbReference>
<dbReference type="Gene3D" id="3.30.870.10">
    <property type="entry name" value="Endonuclease Chain A"/>
    <property type="match status" value="1"/>
</dbReference>
<feature type="compositionally biased region" description="Basic and acidic residues" evidence="2">
    <location>
        <begin position="854"/>
        <end position="863"/>
    </location>
</feature>
<comment type="similarity">
    <text evidence="1">Belongs to the FAM83 family.</text>
</comment>
<dbReference type="GeneTree" id="ENSGT00940000157889"/>
<evidence type="ECO:0000256" key="1">
    <source>
        <dbReference type="ARBA" id="ARBA00006937"/>
    </source>
</evidence>
<dbReference type="SUPFAM" id="SSF56024">
    <property type="entry name" value="Phospholipase D/nuclease"/>
    <property type="match status" value="1"/>
</dbReference>
<feature type="compositionally biased region" description="Polar residues" evidence="2">
    <location>
        <begin position="781"/>
        <end position="793"/>
    </location>
</feature>
<dbReference type="InterPro" id="IPR050944">
    <property type="entry name" value="FAM83"/>
</dbReference>
<reference evidence="4" key="2">
    <citation type="submission" date="2025-09" db="UniProtKB">
        <authorList>
            <consortium name="Ensembl"/>
        </authorList>
    </citation>
    <scope>IDENTIFICATION</scope>
</reference>
<dbReference type="Pfam" id="PF07894">
    <property type="entry name" value="SACK1"/>
    <property type="match status" value="1"/>
</dbReference>
<keyword evidence="5" id="KW-1185">Reference proteome</keyword>
<dbReference type="InterPro" id="IPR012461">
    <property type="entry name" value="SACK1"/>
</dbReference>
<organism evidence="4 5">
    <name type="scientific">Cyclopterus lumpus</name>
    <name type="common">Lumpsucker</name>
    <dbReference type="NCBI Taxonomy" id="8103"/>
    <lineage>
        <taxon>Eukaryota</taxon>
        <taxon>Metazoa</taxon>
        <taxon>Chordata</taxon>
        <taxon>Craniata</taxon>
        <taxon>Vertebrata</taxon>
        <taxon>Euteleostomi</taxon>
        <taxon>Actinopterygii</taxon>
        <taxon>Neopterygii</taxon>
        <taxon>Teleostei</taxon>
        <taxon>Neoteleostei</taxon>
        <taxon>Acanthomorphata</taxon>
        <taxon>Eupercaria</taxon>
        <taxon>Perciformes</taxon>
        <taxon>Cottioidei</taxon>
        <taxon>Cottales</taxon>
        <taxon>Cyclopteridae</taxon>
        <taxon>Cyclopterus</taxon>
    </lineage>
</organism>
<accession>A0A8C2WJ03</accession>
<feature type="region of interest" description="Disordered" evidence="2">
    <location>
        <begin position="627"/>
        <end position="868"/>
    </location>
</feature>
<gene>
    <name evidence="4" type="primary">LOC117732417</name>
</gene>
<name>A0A8C2WJ03_CYCLU</name>
<feature type="compositionally biased region" description="Low complexity" evidence="2">
    <location>
        <begin position="830"/>
        <end position="842"/>
    </location>
</feature>
<feature type="region of interest" description="Disordered" evidence="2">
    <location>
        <begin position="538"/>
        <end position="584"/>
    </location>
</feature>
<feature type="compositionally biased region" description="Basic and acidic residues" evidence="2">
    <location>
        <begin position="566"/>
        <end position="584"/>
    </location>
</feature>
<feature type="compositionally biased region" description="Basic and acidic residues" evidence="2">
    <location>
        <begin position="82"/>
        <end position="93"/>
    </location>
</feature>
<dbReference type="AlphaFoldDB" id="A0A8C2WJ03"/>
<protein>
    <recommendedName>
        <fullName evidence="3">Scaffolding anchor of CK1 domain-containing protein</fullName>
    </recommendedName>
</protein>
<feature type="domain" description="Scaffolding anchor of CK1" evidence="3">
    <location>
        <begin position="18"/>
        <end position="284"/>
    </location>
</feature>
<feature type="compositionally biased region" description="Polar residues" evidence="2">
    <location>
        <begin position="667"/>
        <end position="695"/>
    </location>
</feature>
<dbReference type="Proteomes" id="UP000694565">
    <property type="component" value="Unplaced"/>
</dbReference>
<dbReference type="GeneID" id="117732417"/>
<dbReference type="GO" id="GO:0005737">
    <property type="term" value="C:cytoplasm"/>
    <property type="evidence" value="ECO:0007669"/>
    <property type="project" value="TreeGrafter"/>
</dbReference>
<dbReference type="GO" id="GO:0016020">
    <property type="term" value="C:membrane"/>
    <property type="evidence" value="ECO:0007669"/>
    <property type="project" value="TreeGrafter"/>
</dbReference>
<feature type="compositionally biased region" description="Basic and acidic residues" evidence="2">
    <location>
        <begin position="548"/>
        <end position="558"/>
    </location>
</feature>
<dbReference type="OrthoDB" id="8443577at2759"/>
<feature type="region of interest" description="Disordered" evidence="2">
    <location>
        <begin position="72"/>
        <end position="105"/>
    </location>
</feature>
<dbReference type="PANTHER" id="PTHR16181">
    <property type="entry name" value="PROTEIN FAM83A-RELATED"/>
    <property type="match status" value="1"/>
</dbReference>
<dbReference type="PANTHER" id="PTHR16181:SF29">
    <property type="entry name" value="PROTEIN FAM83A-RELATED"/>
    <property type="match status" value="1"/>
</dbReference>
<feature type="compositionally biased region" description="Basic and acidic residues" evidence="2">
    <location>
        <begin position="762"/>
        <end position="775"/>
    </location>
</feature>
<dbReference type="GO" id="GO:0007165">
    <property type="term" value="P:signal transduction"/>
    <property type="evidence" value="ECO:0007669"/>
    <property type="project" value="TreeGrafter"/>
</dbReference>
<proteinExistence type="inferred from homology"/>
<evidence type="ECO:0000313" key="5">
    <source>
        <dbReference type="Proteomes" id="UP000694565"/>
    </source>
</evidence>
<sequence>MESNLSCLSSLKEDGDPVYIQPHYKESYRLAIYALLCGGQEAYEEFLRAEQISHFLSDEEILYVFQNAEMPVVEDDEDEDENDRKRAVDEDGHSTYFPTESDEEVPDLDLGWPEVSLESEDTSISLLFNPPRQNTPTIKEVVRKQIQEARQIVAIAMDVFTDVDIFKEVITATLRGVVVYILLDDSHFKSFLTMSRRVGINIQDFKNIRVRTVHGQRYQCQSGVKFQGDLEQRFLLVDCRTVLYGTYSYTWSFEKINLSMALVITGQLVGSYDEEFRRLYARSTVPRDRSPVQYLRDLIAQKSPSLLALHQLHMRPKVTQGIRSAHNDRFGNAAGMTRGLSMQERLHQSHCFDMGNLMRGHSYAGDLQKLHSLTRPRMGTDDVADSFAPEKPGPNPRGVGDVLPNRLSHQHLRHQTRYGADQNLIPFNSETSLNRWKMDTYFNDSEVPLDASCDTIASMISPYSSHTALNEHQPQLIHNRMKGIKSRVEEMRKKRLSLQDYTNLRQSQESLRSVYQPLERPKYKWGLDMRQSAAELEPNVQNGYGPEPADHKDSKRTLTDAQRSASHHDVASAPDRRKMQTYDWHEPLTRTTSAADFDMTMNNPSLKLSHLQPSGLQHPRAMEALTEIPEEKGEGSRVNSSDSAAFRDESEEVCKDENDVPKEDSVKSSIPADSQCTDESRGSLGSISTVANSSDLAAPRERKKSTSSEVPTVPKILNPSAGPQHSLEAKNGHGEKKKKQRQDSPLQRKSSLRMKVSALLLQDEKKAHKKDEKSLQRKGSLRSQSSLGSNQVSRADRLEAPAAEQPAKRVPSPSASRSQEAPAGPAAPQTPRSPFTRSSSQRSSKKKTPSVVAEQERGSRSAVDDEAAIVYHTRKAKVYSRFEYMLNTEITGASASPSERDGRSSLNRNDSAHQTQSGADNKLGRFMQRVGNLMGKNK</sequence>
<evidence type="ECO:0000313" key="4">
    <source>
        <dbReference type="Ensembl" id="ENSCLMP00005004164.1"/>
    </source>
</evidence>
<evidence type="ECO:0000256" key="2">
    <source>
        <dbReference type="SAM" id="MobiDB-lite"/>
    </source>
</evidence>
<dbReference type="Ensembl" id="ENSCLMT00005004503.1">
    <property type="protein sequence ID" value="ENSCLMP00005004164.1"/>
    <property type="gene ID" value="ENSCLMG00005002321.1"/>
</dbReference>
<feature type="region of interest" description="Disordered" evidence="2">
    <location>
        <begin position="889"/>
        <end position="938"/>
    </location>
</feature>
<feature type="compositionally biased region" description="Polar residues" evidence="2">
    <location>
        <begin position="904"/>
        <end position="919"/>
    </location>
</feature>
<evidence type="ECO:0000259" key="3">
    <source>
        <dbReference type="Pfam" id="PF07894"/>
    </source>
</evidence>
<reference evidence="4" key="1">
    <citation type="submission" date="2025-08" db="UniProtKB">
        <authorList>
            <consortium name="Ensembl"/>
        </authorList>
    </citation>
    <scope>IDENTIFICATION</scope>
</reference>
<feature type="compositionally biased region" description="Basic and acidic residues" evidence="2">
    <location>
        <begin position="645"/>
        <end position="666"/>
    </location>
</feature>
<dbReference type="GO" id="GO:0019901">
    <property type="term" value="F:protein kinase binding"/>
    <property type="evidence" value="ECO:0007669"/>
    <property type="project" value="TreeGrafter"/>
</dbReference>